<dbReference type="Gene3D" id="3.10.450.50">
    <property type="match status" value="1"/>
</dbReference>
<sequence length="118" mass="13402">MQENREILEKANAAITNGDYEGFLAFCTDDTEWIFVGDSTLQGKEAVRQYMATAYAEPPVFNVEHLIAEGAFVTAIGKISMKNKEGKMVDYDYCDVWQFRDGRMAVLKAFVIERTNSR</sequence>
<dbReference type="InterPro" id="IPR032710">
    <property type="entry name" value="NTF2-like_dom_sf"/>
</dbReference>
<name>A0A3S1D2V2_9BACT</name>
<feature type="domain" description="SnoaL-like" evidence="1">
    <location>
        <begin position="10"/>
        <end position="105"/>
    </location>
</feature>
<evidence type="ECO:0000313" key="2">
    <source>
        <dbReference type="EMBL" id="NSL86031.1"/>
    </source>
</evidence>
<accession>A0A3S1D2V2</accession>
<gene>
    <name evidence="2" type="ORF">ECE50_004260</name>
</gene>
<proteinExistence type="predicted"/>
<keyword evidence="3" id="KW-1185">Reference proteome</keyword>
<dbReference type="SUPFAM" id="SSF54427">
    <property type="entry name" value="NTF2-like"/>
    <property type="match status" value="1"/>
</dbReference>
<evidence type="ECO:0000259" key="1">
    <source>
        <dbReference type="Pfam" id="PF12680"/>
    </source>
</evidence>
<protein>
    <submittedName>
        <fullName evidence="2">Nuclear transport factor 2 family protein</fullName>
    </submittedName>
</protein>
<dbReference type="RefSeq" id="WP_127037372.1">
    <property type="nucleotide sequence ID" value="NZ_JAABOK010000008.1"/>
</dbReference>
<dbReference type="InterPro" id="IPR037401">
    <property type="entry name" value="SnoaL-like"/>
</dbReference>
<dbReference type="OrthoDB" id="6692273at2"/>
<dbReference type="Proteomes" id="UP000281028">
    <property type="component" value="Unassembled WGS sequence"/>
</dbReference>
<reference evidence="2" key="1">
    <citation type="submission" date="2020-05" db="EMBL/GenBank/DDBJ databases">
        <title>Chitinophaga laudate sp. nov., isolated from a tropical peat swamp.</title>
        <authorList>
            <person name="Goh C.B.S."/>
            <person name="Lee M.S."/>
            <person name="Parimannan S."/>
            <person name="Pasbakhsh P."/>
            <person name="Yule C.M."/>
            <person name="Rajandas H."/>
            <person name="Loke S."/>
            <person name="Croft L."/>
            <person name="Tan J.B.L."/>
        </authorList>
    </citation>
    <scope>NUCLEOTIDE SEQUENCE</scope>
    <source>
        <strain evidence="2">Mgbs1</strain>
    </source>
</reference>
<evidence type="ECO:0000313" key="3">
    <source>
        <dbReference type="Proteomes" id="UP000281028"/>
    </source>
</evidence>
<dbReference type="AlphaFoldDB" id="A0A3S1D2V2"/>
<comment type="caution">
    <text evidence="2">The sequence shown here is derived from an EMBL/GenBank/DDBJ whole genome shotgun (WGS) entry which is preliminary data.</text>
</comment>
<organism evidence="2 3">
    <name type="scientific">Chitinophaga solisilvae</name>
    <dbReference type="NCBI Taxonomy" id="1233460"/>
    <lineage>
        <taxon>Bacteria</taxon>
        <taxon>Pseudomonadati</taxon>
        <taxon>Bacteroidota</taxon>
        <taxon>Chitinophagia</taxon>
        <taxon>Chitinophagales</taxon>
        <taxon>Chitinophagaceae</taxon>
        <taxon>Chitinophaga</taxon>
    </lineage>
</organism>
<dbReference type="EMBL" id="RIAR02000001">
    <property type="protein sequence ID" value="NSL86031.1"/>
    <property type="molecule type" value="Genomic_DNA"/>
</dbReference>
<dbReference type="PANTHER" id="PTHR41252">
    <property type="entry name" value="BLR2505 PROTEIN"/>
    <property type="match status" value="1"/>
</dbReference>
<dbReference type="PANTHER" id="PTHR41252:SF1">
    <property type="entry name" value="BLR2505 PROTEIN"/>
    <property type="match status" value="1"/>
</dbReference>
<dbReference type="Pfam" id="PF12680">
    <property type="entry name" value="SnoaL_2"/>
    <property type="match status" value="1"/>
</dbReference>